<proteinExistence type="predicted"/>
<reference evidence="1 2" key="1">
    <citation type="submission" date="2021-01" db="EMBL/GenBank/DDBJ databases">
        <title>Genome public.</title>
        <authorList>
            <person name="Liu C."/>
            <person name="Sun Q."/>
        </authorList>
    </citation>
    <scope>NUCLEOTIDE SEQUENCE [LARGE SCALE GENOMIC DNA]</scope>
    <source>
        <strain evidence="1 2">YIM B02515</strain>
    </source>
</reference>
<dbReference type="RefSeq" id="WP_202749895.1">
    <property type="nucleotide sequence ID" value="NZ_JAESWC010000012.1"/>
</dbReference>
<name>A0ABS1TCR7_9CLOT</name>
<protein>
    <submittedName>
        <fullName evidence="1">Uncharacterized protein</fullName>
    </submittedName>
</protein>
<comment type="caution">
    <text evidence="1">The sequence shown here is derived from an EMBL/GenBank/DDBJ whole genome shotgun (WGS) entry which is preliminary data.</text>
</comment>
<sequence length="47" mass="5328">MIKTIGNIRGFVKRTSEGIKESIPPITRPAELITDALCSPKYIQRRE</sequence>
<accession>A0ABS1TCR7</accession>
<keyword evidence="2" id="KW-1185">Reference proteome</keyword>
<organism evidence="1 2">
    <name type="scientific">Clostridium rhizosphaerae</name>
    <dbReference type="NCBI Taxonomy" id="2803861"/>
    <lineage>
        <taxon>Bacteria</taxon>
        <taxon>Bacillati</taxon>
        <taxon>Bacillota</taxon>
        <taxon>Clostridia</taxon>
        <taxon>Eubacteriales</taxon>
        <taxon>Clostridiaceae</taxon>
        <taxon>Clostridium</taxon>
    </lineage>
</organism>
<dbReference type="Proteomes" id="UP000632377">
    <property type="component" value="Unassembled WGS sequence"/>
</dbReference>
<evidence type="ECO:0000313" key="2">
    <source>
        <dbReference type="Proteomes" id="UP000632377"/>
    </source>
</evidence>
<evidence type="ECO:0000313" key="1">
    <source>
        <dbReference type="EMBL" id="MBL4937141.1"/>
    </source>
</evidence>
<dbReference type="EMBL" id="JAESWC010000012">
    <property type="protein sequence ID" value="MBL4937141.1"/>
    <property type="molecule type" value="Genomic_DNA"/>
</dbReference>
<gene>
    <name evidence="1" type="ORF">JK636_15430</name>
</gene>